<keyword evidence="2 3" id="KW-0472">Membrane</keyword>
<reference evidence="4" key="1">
    <citation type="journal article" date="2020" name="Nat. Genet.">
        <title>Genomic diversifications of five Gossypium allopolyploid species and their impact on cotton improvement.</title>
        <authorList>
            <person name="Chen Z.J."/>
            <person name="Sreedasyam A."/>
            <person name="Ando A."/>
            <person name="Song Q."/>
            <person name="De Santiago L.M."/>
            <person name="Hulse-Kemp A.M."/>
            <person name="Ding M."/>
            <person name="Ye W."/>
            <person name="Kirkbride R.C."/>
            <person name="Jenkins J."/>
            <person name="Plott C."/>
            <person name="Lovell J."/>
            <person name="Lin Y.M."/>
            <person name="Vaughn R."/>
            <person name="Liu B."/>
            <person name="Simpson S."/>
            <person name="Scheffler B.E."/>
            <person name="Wen L."/>
            <person name="Saski C.A."/>
            <person name="Grover C.E."/>
            <person name="Hu G."/>
            <person name="Conover J.L."/>
            <person name="Carlson J.W."/>
            <person name="Shu S."/>
            <person name="Boston L.B."/>
            <person name="Williams M."/>
            <person name="Peterson D.G."/>
            <person name="McGee K."/>
            <person name="Jones D.C."/>
            <person name="Wendel J.F."/>
            <person name="Stelly D.M."/>
            <person name="Grimwood J."/>
            <person name="Schmutz J."/>
        </authorList>
    </citation>
    <scope>NUCLEOTIDE SEQUENCE [LARGE SCALE GENOMIC DNA]</scope>
    <source>
        <strain evidence="4">cv. TM-1</strain>
    </source>
</reference>
<dbReference type="PANTHER" id="PTHR31234">
    <property type="entry name" value="LATE EMBRYOGENESIS ABUNDANT (LEA) HYDROXYPROLINE-RICH GLYCOPROTEIN FAMILY"/>
    <property type="match status" value="1"/>
</dbReference>
<feature type="transmembrane region" description="Helical" evidence="3">
    <location>
        <begin position="20"/>
        <end position="50"/>
    </location>
</feature>
<gene>
    <name evidence="5" type="primary">LOC107933464</name>
</gene>
<dbReference type="PaxDb" id="3635-A0A1U8M6L2"/>
<dbReference type="GO" id="GO:0005886">
    <property type="term" value="C:plasma membrane"/>
    <property type="evidence" value="ECO:0007669"/>
    <property type="project" value="TreeGrafter"/>
</dbReference>
<dbReference type="PANTHER" id="PTHR31234:SF66">
    <property type="entry name" value="LATE EMBRYOGENESIS ABUNDANT PROTEIN"/>
    <property type="match status" value="1"/>
</dbReference>
<evidence type="ECO:0000256" key="3">
    <source>
        <dbReference type="SAM" id="Phobius"/>
    </source>
</evidence>
<name>A0A1U8M6L2_GOSHI</name>
<evidence type="ECO:0000256" key="2">
    <source>
        <dbReference type="ARBA" id="ARBA00023136"/>
    </source>
</evidence>
<dbReference type="RefSeq" id="XP_016721169.2">
    <property type="nucleotide sequence ID" value="XM_016865680.2"/>
</dbReference>
<reference evidence="5" key="2">
    <citation type="submission" date="2025-08" db="UniProtKB">
        <authorList>
            <consortium name="RefSeq"/>
        </authorList>
    </citation>
    <scope>IDENTIFICATION</scope>
</reference>
<protein>
    <recommendedName>
        <fullName evidence="6">Late embryogenesis abundant protein LEA-2 subgroup domain-containing protein</fullName>
    </recommendedName>
</protein>
<proteinExistence type="predicted"/>
<evidence type="ECO:0000313" key="4">
    <source>
        <dbReference type="Proteomes" id="UP000818029"/>
    </source>
</evidence>
<dbReference type="GO" id="GO:0098542">
    <property type="term" value="P:defense response to other organism"/>
    <property type="evidence" value="ECO:0007669"/>
    <property type="project" value="InterPro"/>
</dbReference>
<keyword evidence="4" id="KW-1185">Reference proteome</keyword>
<dbReference type="InterPro" id="IPR044839">
    <property type="entry name" value="NDR1-like"/>
</dbReference>
<evidence type="ECO:0008006" key="6">
    <source>
        <dbReference type="Google" id="ProtNLM"/>
    </source>
</evidence>
<dbReference type="AlphaFoldDB" id="A0A1U8M6L2"/>
<keyword evidence="3" id="KW-0812">Transmembrane</keyword>
<dbReference type="GeneID" id="107933464"/>
<dbReference type="STRING" id="3635.A0A1U8M6L2"/>
<evidence type="ECO:0000313" key="5">
    <source>
        <dbReference type="RefSeq" id="XP_016721169.2"/>
    </source>
</evidence>
<accession>A0A1U8M6L2</accession>
<organism evidence="4 5">
    <name type="scientific">Gossypium hirsutum</name>
    <name type="common">Upland cotton</name>
    <name type="synonym">Gossypium mexicanum</name>
    <dbReference type="NCBI Taxonomy" id="3635"/>
    <lineage>
        <taxon>Eukaryota</taxon>
        <taxon>Viridiplantae</taxon>
        <taxon>Streptophyta</taxon>
        <taxon>Embryophyta</taxon>
        <taxon>Tracheophyta</taxon>
        <taxon>Spermatophyta</taxon>
        <taxon>Magnoliopsida</taxon>
        <taxon>eudicotyledons</taxon>
        <taxon>Gunneridae</taxon>
        <taxon>Pentapetalae</taxon>
        <taxon>rosids</taxon>
        <taxon>malvids</taxon>
        <taxon>Malvales</taxon>
        <taxon>Malvaceae</taxon>
        <taxon>Malvoideae</taxon>
        <taxon>Gossypium</taxon>
    </lineage>
</organism>
<dbReference type="KEGG" id="ghi:107933464"/>
<comment type="subcellular location">
    <subcellularLocation>
        <location evidence="1">Membrane</location>
    </subcellularLocation>
</comment>
<sequence length="206" mass="22719">MPSNSKLPSSRSARDGRRNAFVWCGVITCTLLTLAVIIAGIVIFVGYLVMHPRVPYVSVVNAQLDRIQIDHFNGFLEILVTITIRARNGNRLAHATFLHSNYTLSFEGEDIAQLVAPAFEVTKNSSVDFNYEVQSSPIPLGPEQADQVEAGFNKDLITFGLKGGARVRWKVGRLGPLEFSCHLDCRLHFHASNLSYVPSSCTSKAK</sequence>
<evidence type="ECO:0000256" key="1">
    <source>
        <dbReference type="ARBA" id="ARBA00004370"/>
    </source>
</evidence>
<dbReference type="Proteomes" id="UP000818029">
    <property type="component" value="Chromosome A12"/>
</dbReference>
<keyword evidence="3" id="KW-1133">Transmembrane helix</keyword>